<dbReference type="Pfam" id="PF06985">
    <property type="entry name" value="HET"/>
    <property type="match status" value="1"/>
</dbReference>
<organism evidence="2 3">
    <name type="scientific">Trichodelitschia bisporula</name>
    <dbReference type="NCBI Taxonomy" id="703511"/>
    <lineage>
        <taxon>Eukaryota</taxon>
        <taxon>Fungi</taxon>
        <taxon>Dikarya</taxon>
        <taxon>Ascomycota</taxon>
        <taxon>Pezizomycotina</taxon>
        <taxon>Dothideomycetes</taxon>
        <taxon>Dothideomycetes incertae sedis</taxon>
        <taxon>Phaeotrichales</taxon>
        <taxon>Phaeotrichaceae</taxon>
        <taxon>Trichodelitschia</taxon>
    </lineage>
</organism>
<keyword evidence="3" id="KW-1185">Reference proteome</keyword>
<accession>A0A6G1I0F6</accession>
<protein>
    <submittedName>
        <fullName evidence="2">HET-domain-containing protein</fullName>
    </submittedName>
</protein>
<dbReference type="InterPro" id="IPR010730">
    <property type="entry name" value="HET"/>
</dbReference>
<feature type="domain" description="Heterokaryon incompatibility" evidence="1">
    <location>
        <begin position="8"/>
        <end position="161"/>
    </location>
</feature>
<gene>
    <name evidence="2" type="ORF">EJ06DRAFT_354770</name>
</gene>
<dbReference type="PANTHER" id="PTHR33112">
    <property type="entry name" value="DOMAIN PROTEIN, PUTATIVE-RELATED"/>
    <property type="match status" value="1"/>
</dbReference>
<evidence type="ECO:0000313" key="2">
    <source>
        <dbReference type="EMBL" id="KAF2401674.1"/>
    </source>
</evidence>
<dbReference type="OrthoDB" id="4161196at2759"/>
<dbReference type="EMBL" id="ML996692">
    <property type="protein sequence ID" value="KAF2401674.1"/>
    <property type="molecule type" value="Genomic_DNA"/>
</dbReference>
<sequence length="426" mass="48753">MSADAGGYLALSHCWGKPTDEQKKKFCTTANNLELRKVGFFESDLPKTFQHAVQVTRELGMKYLWIDALCIIQTITGADTEDWEKEAPRMEMVFGSAYCTLAASSAVDWEKGFLAPSSARYEESQSASGASRYSCYGLGPTDFLCHVDAAPLNQRAWVLQERVLSRRTLHFTGNCTYFECGVGVYCEDLTKHTNVRSYFLADPEFPLRLRVSGYSRSLDFLQYLFVKYAQSKITKESDRNMAIWSLMERMGSIFSTEHRYGIFKSFRFRLLLWRPGPGNDDGRHVVDNQELPSWSWMRYSRIRFSDTTSPVLHVPTDAAFAFSYKNPCVLFIRVRRLKDCTTEHEGRECSILDAKEEPVGFVWFDTMTRSNISLQECVVAGRAANDSEMIYILLVEVFSKNSYKRVGVGKIKARCISERYWNGELS</sequence>
<dbReference type="AlphaFoldDB" id="A0A6G1I0F6"/>
<proteinExistence type="predicted"/>
<reference evidence="2" key="1">
    <citation type="journal article" date="2020" name="Stud. Mycol.">
        <title>101 Dothideomycetes genomes: a test case for predicting lifestyles and emergence of pathogens.</title>
        <authorList>
            <person name="Haridas S."/>
            <person name="Albert R."/>
            <person name="Binder M."/>
            <person name="Bloem J."/>
            <person name="Labutti K."/>
            <person name="Salamov A."/>
            <person name="Andreopoulos B."/>
            <person name="Baker S."/>
            <person name="Barry K."/>
            <person name="Bills G."/>
            <person name="Bluhm B."/>
            <person name="Cannon C."/>
            <person name="Castanera R."/>
            <person name="Culley D."/>
            <person name="Daum C."/>
            <person name="Ezra D."/>
            <person name="Gonzalez J."/>
            <person name="Henrissat B."/>
            <person name="Kuo A."/>
            <person name="Liang C."/>
            <person name="Lipzen A."/>
            <person name="Lutzoni F."/>
            <person name="Magnuson J."/>
            <person name="Mondo S."/>
            <person name="Nolan M."/>
            <person name="Ohm R."/>
            <person name="Pangilinan J."/>
            <person name="Park H.-J."/>
            <person name="Ramirez L."/>
            <person name="Alfaro M."/>
            <person name="Sun H."/>
            <person name="Tritt A."/>
            <person name="Yoshinaga Y."/>
            <person name="Zwiers L.-H."/>
            <person name="Turgeon B."/>
            <person name="Goodwin S."/>
            <person name="Spatafora J."/>
            <person name="Crous P."/>
            <person name="Grigoriev I."/>
        </authorList>
    </citation>
    <scope>NUCLEOTIDE SEQUENCE</scope>
    <source>
        <strain evidence="2">CBS 262.69</strain>
    </source>
</reference>
<name>A0A6G1I0F6_9PEZI</name>
<evidence type="ECO:0000259" key="1">
    <source>
        <dbReference type="Pfam" id="PF06985"/>
    </source>
</evidence>
<dbReference type="PANTHER" id="PTHR33112:SF10">
    <property type="entry name" value="TOL"/>
    <property type="match status" value="1"/>
</dbReference>
<dbReference type="Proteomes" id="UP000799640">
    <property type="component" value="Unassembled WGS sequence"/>
</dbReference>
<evidence type="ECO:0000313" key="3">
    <source>
        <dbReference type="Proteomes" id="UP000799640"/>
    </source>
</evidence>